<dbReference type="PANTHER" id="PTHR34693">
    <property type="entry name" value="PROTEIN PAR32"/>
    <property type="match status" value="1"/>
</dbReference>
<organism evidence="1 2">
    <name type="scientific">Orbilia brochopaga</name>
    <dbReference type="NCBI Taxonomy" id="3140254"/>
    <lineage>
        <taxon>Eukaryota</taxon>
        <taxon>Fungi</taxon>
        <taxon>Dikarya</taxon>
        <taxon>Ascomycota</taxon>
        <taxon>Pezizomycotina</taxon>
        <taxon>Orbiliomycetes</taxon>
        <taxon>Orbiliales</taxon>
        <taxon>Orbiliaceae</taxon>
        <taxon>Orbilia</taxon>
    </lineage>
</organism>
<gene>
    <name evidence="1" type="ORF">TWF696_000183</name>
</gene>
<dbReference type="InterPro" id="IPR053203">
    <property type="entry name" value="Cisplatin_resist-associated"/>
</dbReference>
<dbReference type="EMBL" id="JAVHNQ010000001">
    <property type="protein sequence ID" value="KAK6359011.1"/>
    <property type="molecule type" value="Genomic_DNA"/>
</dbReference>
<dbReference type="PANTHER" id="PTHR34693:SF2">
    <property type="entry name" value="DUF3602 DOMAIN-CONTAINING PROTEIN"/>
    <property type="match status" value="1"/>
</dbReference>
<sequence length="164" mass="17926">MGFSTYEPAPHTAYYHTGIGGAGNYRRLTATEIAAPRPTPSNVKPQPRPFYGGRGGIGNAHLASERAIFSFDEELQRDRLRRETIAPMYTVGRGGAGNIVPHDEEGFDVDMDLDSESDGEGRLSLEGSIRRMSDTSVGHSAFSSRSIASGADKIVNRIRSFRRH</sequence>
<dbReference type="InterPro" id="IPR022024">
    <property type="entry name" value="DUF3602"/>
</dbReference>
<accession>A0AAV9VAI7</accession>
<name>A0AAV9VAI7_9PEZI</name>
<dbReference type="AlphaFoldDB" id="A0AAV9VAI7"/>
<dbReference type="Pfam" id="PF12223">
    <property type="entry name" value="DUF3602"/>
    <property type="match status" value="1"/>
</dbReference>
<comment type="caution">
    <text evidence="1">The sequence shown here is derived from an EMBL/GenBank/DDBJ whole genome shotgun (WGS) entry which is preliminary data.</text>
</comment>
<protein>
    <submittedName>
        <fullName evidence="1">Uncharacterized protein</fullName>
    </submittedName>
</protein>
<proteinExistence type="predicted"/>
<keyword evidence="2" id="KW-1185">Reference proteome</keyword>
<dbReference type="Proteomes" id="UP001375240">
    <property type="component" value="Unassembled WGS sequence"/>
</dbReference>
<reference evidence="1 2" key="1">
    <citation type="submission" date="2019-10" db="EMBL/GenBank/DDBJ databases">
        <authorList>
            <person name="Palmer J.M."/>
        </authorList>
    </citation>
    <scope>NUCLEOTIDE SEQUENCE [LARGE SCALE GENOMIC DNA]</scope>
    <source>
        <strain evidence="1 2">TWF696</strain>
    </source>
</reference>
<evidence type="ECO:0000313" key="2">
    <source>
        <dbReference type="Proteomes" id="UP001375240"/>
    </source>
</evidence>
<evidence type="ECO:0000313" key="1">
    <source>
        <dbReference type="EMBL" id="KAK6359011.1"/>
    </source>
</evidence>